<reference evidence="1" key="1">
    <citation type="submission" date="2007-05" db="EMBL/GenBank/DDBJ databases">
        <title>Complete sequence of chromosome of Psychrobacter sp. PRwf-1.</title>
        <authorList>
            <consortium name="US DOE Joint Genome Institute"/>
            <person name="Copeland A."/>
            <person name="Lucas S."/>
            <person name="Lapidus A."/>
            <person name="Barry K."/>
            <person name="Detter J.C."/>
            <person name="Glavina del Rio T."/>
            <person name="Hammon N."/>
            <person name="Israni S."/>
            <person name="Dalin E."/>
            <person name="Tice H."/>
            <person name="Pitluck S."/>
            <person name="Chain P."/>
            <person name="Malfatti S."/>
            <person name="Shin M."/>
            <person name="Vergez L."/>
            <person name="Schmutz J."/>
            <person name="Larimer F."/>
            <person name="Land M."/>
            <person name="Hauser L."/>
            <person name="Kyrpides N."/>
            <person name="Kim E."/>
            <person name="Tiedje J."/>
            <person name="Richardson P."/>
        </authorList>
    </citation>
    <scope>NUCLEOTIDE SEQUENCE [LARGE SCALE GENOMIC DNA]</scope>
    <source>
        <strain evidence="1">PRwf-1</strain>
    </source>
</reference>
<dbReference type="HOGENOM" id="CLU_2685183_0_0_6"/>
<proteinExistence type="predicted"/>
<protein>
    <submittedName>
        <fullName evidence="1">Uncharacterized protein</fullName>
    </submittedName>
</protein>
<dbReference type="EMBL" id="CP000713">
    <property type="protein sequence ID" value="ABQ94533.1"/>
    <property type="molecule type" value="Genomic_DNA"/>
</dbReference>
<evidence type="ECO:0000313" key="1">
    <source>
        <dbReference type="EMBL" id="ABQ94533.1"/>
    </source>
</evidence>
<organism evidence="1">
    <name type="scientific">Psychrobacter sp. (strain PRwf-1)</name>
    <dbReference type="NCBI Taxonomy" id="349106"/>
    <lineage>
        <taxon>Bacteria</taxon>
        <taxon>Pseudomonadati</taxon>
        <taxon>Pseudomonadota</taxon>
        <taxon>Gammaproteobacteria</taxon>
        <taxon>Moraxellales</taxon>
        <taxon>Moraxellaceae</taxon>
        <taxon>Psychrobacter</taxon>
    </lineage>
</organism>
<name>A5WFU2_PSYWF</name>
<accession>A5WFU2</accession>
<dbReference type="KEGG" id="prw:PsycPRwf_1592"/>
<dbReference type="AlphaFoldDB" id="A5WFU2"/>
<gene>
    <name evidence="1" type="ordered locus">PsycPRwf_1592</name>
</gene>
<sequence length="74" mass="8856">MTINMDHTMNCDTMILRTYSLGRVVEYKNQAYRQTLYLSDTQNIRNFWLSFQTVIGRFFIMIKHNADSKNKKIS</sequence>